<feature type="compositionally biased region" description="Basic residues" evidence="1">
    <location>
        <begin position="156"/>
        <end position="166"/>
    </location>
</feature>
<evidence type="ECO:0000259" key="2">
    <source>
        <dbReference type="Pfam" id="PF05022"/>
    </source>
</evidence>
<dbReference type="AlphaFoldDB" id="A0A6A1UVK1"/>
<dbReference type="Proteomes" id="UP000516437">
    <property type="component" value="Chromosome 8"/>
</dbReference>
<feature type="domain" description="Srp40 C-terminal" evidence="2">
    <location>
        <begin position="296"/>
        <end position="368"/>
    </location>
</feature>
<feature type="region of interest" description="Disordered" evidence="1">
    <location>
        <begin position="145"/>
        <end position="294"/>
    </location>
</feature>
<dbReference type="Pfam" id="PF05022">
    <property type="entry name" value="SRP40_C"/>
    <property type="match status" value="1"/>
</dbReference>
<gene>
    <name evidence="3" type="ORF">CJ030_MR8G004631</name>
</gene>
<feature type="region of interest" description="Disordered" evidence="1">
    <location>
        <begin position="33"/>
        <end position="123"/>
    </location>
</feature>
<feature type="region of interest" description="Disordered" evidence="1">
    <location>
        <begin position="337"/>
        <end position="356"/>
    </location>
</feature>
<accession>A0A6A1UVK1</accession>
<evidence type="ECO:0000313" key="3">
    <source>
        <dbReference type="EMBL" id="KAB1204301.1"/>
    </source>
</evidence>
<dbReference type="InterPro" id="IPR039191">
    <property type="entry name" value="Nopp140-like"/>
</dbReference>
<dbReference type="InterPro" id="IPR007718">
    <property type="entry name" value="Srp40_C"/>
</dbReference>
<evidence type="ECO:0000256" key="1">
    <source>
        <dbReference type="SAM" id="MobiDB-lite"/>
    </source>
</evidence>
<feature type="compositionally biased region" description="Basic and acidic residues" evidence="1">
    <location>
        <begin position="257"/>
        <end position="276"/>
    </location>
</feature>
<name>A0A6A1UVK1_9ROSI</name>
<feature type="compositionally biased region" description="Basic and acidic residues" evidence="1">
    <location>
        <begin position="221"/>
        <end position="245"/>
    </location>
</feature>
<proteinExistence type="predicted"/>
<dbReference type="PANTHER" id="PTHR23216">
    <property type="entry name" value="NUCLEOLAR AND COILED-BODY PHOSPHOPROTEIN 1"/>
    <property type="match status" value="1"/>
</dbReference>
<feature type="compositionally biased region" description="Basic and acidic residues" evidence="1">
    <location>
        <begin position="171"/>
        <end position="199"/>
    </location>
</feature>
<keyword evidence="4" id="KW-1185">Reference proteome</keyword>
<dbReference type="GO" id="GO:0005730">
    <property type="term" value="C:nucleolus"/>
    <property type="evidence" value="ECO:0007669"/>
    <property type="project" value="InterPro"/>
</dbReference>
<protein>
    <submittedName>
        <fullName evidence="3">Nucleolar and coiled-body phosphoprotein 1</fullName>
    </submittedName>
</protein>
<sequence>MSHDKKISHSLGQGTEQLKTELLKECAGHIVGGLLGEEPDEKSKAKKTKKSKLGSGSLANSTEHNLWESQPEATKEKAEEMGPSVGQSVGGYDREKIPKDKKKKKDKPICDSLGDTKQDNLDDKQGAVTTKVEDVECSIDFQVNNPNVALEEKSVKSKSMKKKQRGSVRGNSKDVDVADVNEKDSEKNEFKTLDEDAANKMKKGSKKRKRLASEENDVQQADEKVAEELKHRKVEGLVKSERGEQQAKINASLGSDRSADKELDNGNLEKKGEKSAFQKAKKQRNGSVEPKTVNAFQRVKADEVVFTDERLKDNSYWAKNGAESGYGAKAQEILGQVRGRDFRHEKTKKKRGSYRGGQIDLQSYSVKFNYSDEE</sequence>
<reference evidence="3 4" key="1">
    <citation type="journal article" date="2019" name="Plant Biotechnol. J.">
        <title>The red bayberry genome and genetic basis of sex determination.</title>
        <authorList>
            <person name="Jia H.M."/>
            <person name="Jia H.J."/>
            <person name="Cai Q.L."/>
            <person name="Wang Y."/>
            <person name="Zhao H.B."/>
            <person name="Yang W.F."/>
            <person name="Wang G.Y."/>
            <person name="Li Y.H."/>
            <person name="Zhan D.L."/>
            <person name="Shen Y.T."/>
            <person name="Niu Q.F."/>
            <person name="Chang L."/>
            <person name="Qiu J."/>
            <person name="Zhao L."/>
            <person name="Xie H.B."/>
            <person name="Fu W.Y."/>
            <person name="Jin J."/>
            <person name="Li X.W."/>
            <person name="Jiao Y."/>
            <person name="Zhou C.C."/>
            <person name="Tu T."/>
            <person name="Chai C.Y."/>
            <person name="Gao J.L."/>
            <person name="Fan L.J."/>
            <person name="van de Weg E."/>
            <person name="Wang J.Y."/>
            <person name="Gao Z.S."/>
        </authorList>
    </citation>
    <scope>NUCLEOTIDE SEQUENCE [LARGE SCALE GENOMIC DNA]</scope>
    <source>
        <tissue evidence="3">Leaves</tissue>
    </source>
</reference>
<dbReference type="PANTHER" id="PTHR23216:SF1">
    <property type="entry name" value="NUCLEOLAR AND COILED-BODY PHOSPHOPROTEIN 1"/>
    <property type="match status" value="1"/>
</dbReference>
<organism evidence="3 4">
    <name type="scientific">Morella rubra</name>
    <name type="common">Chinese bayberry</name>
    <dbReference type="NCBI Taxonomy" id="262757"/>
    <lineage>
        <taxon>Eukaryota</taxon>
        <taxon>Viridiplantae</taxon>
        <taxon>Streptophyta</taxon>
        <taxon>Embryophyta</taxon>
        <taxon>Tracheophyta</taxon>
        <taxon>Spermatophyta</taxon>
        <taxon>Magnoliopsida</taxon>
        <taxon>eudicotyledons</taxon>
        <taxon>Gunneridae</taxon>
        <taxon>Pentapetalae</taxon>
        <taxon>rosids</taxon>
        <taxon>fabids</taxon>
        <taxon>Fagales</taxon>
        <taxon>Myricaceae</taxon>
        <taxon>Morella</taxon>
    </lineage>
</organism>
<feature type="compositionally biased region" description="Basic residues" evidence="1">
    <location>
        <begin position="200"/>
        <end position="210"/>
    </location>
</feature>
<feature type="compositionally biased region" description="Polar residues" evidence="1">
    <location>
        <begin position="60"/>
        <end position="72"/>
    </location>
</feature>
<comment type="caution">
    <text evidence="3">The sequence shown here is derived from an EMBL/GenBank/DDBJ whole genome shotgun (WGS) entry which is preliminary data.</text>
</comment>
<feature type="compositionally biased region" description="Basic and acidic residues" evidence="1">
    <location>
        <begin position="114"/>
        <end position="123"/>
    </location>
</feature>
<evidence type="ECO:0000313" key="4">
    <source>
        <dbReference type="Proteomes" id="UP000516437"/>
    </source>
</evidence>
<dbReference type="EMBL" id="RXIC02000026">
    <property type="protein sequence ID" value="KAB1204301.1"/>
    <property type="molecule type" value="Genomic_DNA"/>
</dbReference>
<dbReference type="OrthoDB" id="5599646at2759"/>